<dbReference type="EnsemblFungi" id="EJT78683">
    <property type="protein sequence ID" value="EJT78683"/>
    <property type="gene ID" value="GGTG_03782"/>
</dbReference>
<dbReference type="RefSeq" id="XP_009219828.1">
    <property type="nucleotide sequence ID" value="XM_009221564.1"/>
</dbReference>
<dbReference type="GeneID" id="20344240"/>
<evidence type="ECO:0000313" key="4">
    <source>
        <dbReference type="Proteomes" id="UP000006039"/>
    </source>
</evidence>
<keyword evidence="4" id="KW-1185">Reference proteome</keyword>
<dbReference type="EMBL" id="GL385396">
    <property type="protein sequence ID" value="EJT78683.1"/>
    <property type="molecule type" value="Genomic_DNA"/>
</dbReference>
<feature type="compositionally biased region" description="Basic and acidic residues" evidence="1">
    <location>
        <begin position="7"/>
        <end position="26"/>
    </location>
</feature>
<accession>J3NR77</accession>
<reference evidence="3" key="4">
    <citation type="journal article" date="2015" name="G3 (Bethesda)">
        <title>Genome sequences of three phytopathogenic species of the Magnaporthaceae family of fungi.</title>
        <authorList>
            <person name="Okagaki L.H."/>
            <person name="Nunes C.C."/>
            <person name="Sailsbery J."/>
            <person name="Clay B."/>
            <person name="Brown D."/>
            <person name="John T."/>
            <person name="Oh Y."/>
            <person name="Young N."/>
            <person name="Fitzgerald M."/>
            <person name="Haas B.J."/>
            <person name="Zeng Q."/>
            <person name="Young S."/>
            <person name="Adiconis X."/>
            <person name="Fan L."/>
            <person name="Levin J.Z."/>
            <person name="Mitchell T.K."/>
            <person name="Okubara P.A."/>
            <person name="Farman M.L."/>
            <person name="Kohn L.M."/>
            <person name="Birren B."/>
            <person name="Ma L.-J."/>
            <person name="Dean R.A."/>
        </authorList>
    </citation>
    <scope>NUCLEOTIDE SEQUENCE</scope>
    <source>
        <strain evidence="3">R3-111a-1</strain>
    </source>
</reference>
<name>J3NR77_GAET3</name>
<dbReference type="Proteomes" id="UP000006039">
    <property type="component" value="Unassembled WGS sequence"/>
</dbReference>
<evidence type="ECO:0000313" key="3">
    <source>
        <dbReference type="EnsemblFungi" id="EJT78683"/>
    </source>
</evidence>
<reference evidence="3" key="5">
    <citation type="submission" date="2018-04" db="UniProtKB">
        <authorList>
            <consortium name="EnsemblFungi"/>
        </authorList>
    </citation>
    <scope>IDENTIFICATION</scope>
    <source>
        <strain evidence="3">R3-111a-1</strain>
    </source>
</reference>
<feature type="region of interest" description="Disordered" evidence="1">
    <location>
        <begin position="1"/>
        <end position="33"/>
    </location>
</feature>
<proteinExistence type="predicted"/>
<reference evidence="2" key="2">
    <citation type="submission" date="2010-07" db="EMBL/GenBank/DDBJ databases">
        <authorList>
            <consortium name="The Broad Institute Genome Sequencing Platform"/>
            <consortium name="Broad Institute Genome Sequencing Center for Infectious Disease"/>
            <person name="Ma L.-J."/>
            <person name="Dead R."/>
            <person name="Young S."/>
            <person name="Zeng Q."/>
            <person name="Koehrsen M."/>
            <person name="Alvarado L."/>
            <person name="Berlin A."/>
            <person name="Chapman S.B."/>
            <person name="Chen Z."/>
            <person name="Freedman E."/>
            <person name="Gellesch M."/>
            <person name="Goldberg J."/>
            <person name="Griggs A."/>
            <person name="Gujja S."/>
            <person name="Heilman E.R."/>
            <person name="Heiman D."/>
            <person name="Hepburn T."/>
            <person name="Howarth C."/>
            <person name="Jen D."/>
            <person name="Larson L."/>
            <person name="Mehta T."/>
            <person name="Neiman D."/>
            <person name="Pearson M."/>
            <person name="Roberts A."/>
            <person name="Saif S."/>
            <person name="Shea T."/>
            <person name="Shenoy N."/>
            <person name="Sisk P."/>
            <person name="Stolte C."/>
            <person name="Sykes S."/>
            <person name="Walk T."/>
            <person name="White J."/>
            <person name="Yandava C."/>
            <person name="Haas B."/>
            <person name="Nusbaum C."/>
            <person name="Birren B."/>
        </authorList>
    </citation>
    <scope>NUCLEOTIDE SEQUENCE</scope>
    <source>
        <strain evidence="2">R3-111a-1</strain>
    </source>
</reference>
<dbReference type="VEuPathDB" id="FungiDB:GGTG_03782"/>
<dbReference type="HOGENOM" id="CLU_2722378_0_0_1"/>
<evidence type="ECO:0000256" key="1">
    <source>
        <dbReference type="SAM" id="MobiDB-lite"/>
    </source>
</evidence>
<sequence length="72" mass="8077">MPHNPRAHAEKLPRSTAEKQPCDRAPSHAMPPPLLRIPGDLLLVIFNEGDINDKAALGRASRYRYEKLKPPL</sequence>
<organism evidence="2">
    <name type="scientific">Gaeumannomyces tritici (strain R3-111a-1)</name>
    <name type="common">Wheat and barley take-all root rot fungus</name>
    <name type="synonym">Gaeumannomyces graminis var. tritici</name>
    <dbReference type="NCBI Taxonomy" id="644352"/>
    <lineage>
        <taxon>Eukaryota</taxon>
        <taxon>Fungi</taxon>
        <taxon>Dikarya</taxon>
        <taxon>Ascomycota</taxon>
        <taxon>Pezizomycotina</taxon>
        <taxon>Sordariomycetes</taxon>
        <taxon>Sordariomycetidae</taxon>
        <taxon>Magnaporthales</taxon>
        <taxon>Magnaporthaceae</taxon>
        <taxon>Gaeumannomyces</taxon>
    </lineage>
</organism>
<evidence type="ECO:0008006" key="5">
    <source>
        <dbReference type="Google" id="ProtNLM"/>
    </source>
</evidence>
<protein>
    <recommendedName>
        <fullName evidence="5">F-box domain-containing protein</fullName>
    </recommendedName>
</protein>
<reference evidence="2" key="3">
    <citation type="submission" date="2010-09" db="EMBL/GenBank/DDBJ databases">
        <title>Annotation of Gaeumannomyces graminis var. tritici R3-111a-1.</title>
        <authorList>
            <consortium name="The Broad Institute Genome Sequencing Platform"/>
            <person name="Ma L.-J."/>
            <person name="Dead R."/>
            <person name="Young S.K."/>
            <person name="Zeng Q."/>
            <person name="Gargeya S."/>
            <person name="Fitzgerald M."/>
            <person name="Haas B."/>
            <person name="Abouelleil A."/>
            <person name="Alvarado L."/>
            <person name="Arachchi H.M."/>
            <person name="Berlin A."/>
            <person name="Brown A."/>
            <person name="Chapman S.B."/>
            <person name="Chen Z."/>
            <person name="Dunbar C."/>
            <person name="Freedman E."/>
            <person name="Gearin G."/>
            <person name="Gellesch M."/>
            <person name="Goldberg J."/>
            <person name="Griggs A."/>
            <person name="Gujja S."/>
            <person name="Heiman D."/>
            <person name="Howarth C."/>
            <person name="Larson L."/>
            <person name="Lui A."/>
            <person name="MacDonald P.J.P."/>
            <person name="Mehta T."/>
            <person name="Montmayeur A."/>
            <person name="Murphy C."/>
            <person name="Neiman D."/>
            <person name="Pearson M."/>
            <person name="Priest M."/>
            <person name="Roberts A."/>
            <person name="Saif S."/>
            <person name="Shea T."/>
            <person name="Shenoy N."/>
            <person name="Sisk P."/>
            <person name="Stolte C."/>
            <person name="Sykes S."/>
            <person name="Yandava C."/>
            <person name="Wortman J."/>
            <person name="Nusbaum C."/>
            <person name="Birren B."/>
        </authorList>
    </citation>
    <scope>NUCLEOTIDE SEQUENCE</scope>
    <source>
        <strain evidence="2">R3-111a-1</strain>
    </source>
</reference>
<evidence type="ECO:0000313" key="2">
    <source>
        <dbReference type="EMBL" id="EJT78683.1"/>
    </source>
</evidence>
<dbReference type="AlphaFoldDB" id="J3NR77"/>
<reference evidence="4" key="1">
    <citation type="submission" date="2010-07" db="EMBL/GenBank/DDBJ databases">
        <title>The genome sequence of Gaeumannomyces graminis var. tritici strain R3-111a-1.</title>
        <authorList>
            <consortium name="The Broad Institute Genome Sequencing Platform"/>
            <person name="Ma L.-J."/>
            <person name="Dead R."/>
            <person name="Young S."/>
            <person name="Zeng Q."/>
            <person name="Koehrsen M."/>
            <person name="Alvarado L."/>
            <person name="Berlin A."/>
            <person name="Chapman S.B."/>
            <person name="Chen Z."/>
            <person name="Freedman E."/>
            <person name="Gellesch M."/>
            <person name="Goldberg J."/>
            <person name="Griggs A."/>
            <person name="Gujja S."/>
            <person name="Heilman E.R."/>
            <person name="Heiman D."/>
            <person name="Hepburn T."/>
            <person name="Howarth C."/>
            <person name="Jen D."/>
            <person name="Larson L."/>
            <person name="Mehta T."/>
            <person name="Neiman D."/>
            <person name="Pearson M."/>
            <person name="Roberts A."/>
            <person name="Saif S."/>
            <person name="Shea T."/>
            <person name="Shenoy N."/>
            <person name="Sisk P."/>
            <person name="Stolte C."/>
            <person name="Sykes S."/>
            <person name="Walk T."/>
            <person name="White J."/>
            <person name="Yandava C."/>
            <person name="Haas B."/>
            <person name="Nusbaum C."/>
            <person name="Birren B."/>
        </authorList>
    </citation>
    <scope>NUCLEOTIDE SEQUENCE [LARGE SCALE GENOMIC DNA]</scope>
    <source>
        <strain evidence="4">R3-111a-1</strain>
    </source>
</reference>
<gene>
    <name evidence="3" type="primary">20344240</name>
    <name evidence="2" type="ORF">GGTG_03782</name>
</gene>